<evidence type="ECO:0000256" key="5">
    <source>
        <dbReference type="RuleBase" id="RU004508"/>
    </source>
</evidence>
<dbReference type="Proteomes" id="UP000319817">
    <property type="component" value="Chromosome"/>
</dbReference>
<dbReference type="Pfam" id="PF01041">
    <property type="entry name" value="DegT_DnrJ_EryC1"/>
    <property type="match status" value="1"/>
</dbReference>
<dbReference type="InterPro" id="IPR015422">
    <property type="entry name" value="PyrdxlP-dep_Trfase_small"/>
</dbReference>
<dbReference type="RefSeq" id="WP_145421271.1">
    <property type="nucleotide sequence ID" value="NZ_CP036526.1"/>
</dbReference>
<dbReference type="InterPro" id="IPR015421">
    <property type="entry name" value="PyrdxlP-dep_Trfase_major"/>
</dbReference>
<dbReference type="Gene3D" id="3.40.640.10">
    <property type="entry name" value="Type I PLP-dependent aspartate aminotransferase-like (Major domain)"/>
    <property type="match status" value="1"/>
</dbReference>
<dbReference type="OrthoDB" id="9810913at2"/>
<dbReference type="AlphaFoldDB" id="A0A517P2F2"/>
<proteinExistence type="inferred from homology"/>
<dbReference type="PIRSF" id="PIRSF000390">
    <property type="entry name" value="PLP_StrS"/>
    <property type="match status" value="1"/>
</dbReference>
<sequence length="416" mass="46339">MNHRLPNHPDLPRPVDPRKAPSRPDDPSSKVLHVGGPNVGDRAVFDRYVDQIFDRRWFTNGGEVVQKFEQKLQQYLGVKHCITVCNATIGLQLACHALNLTGEVIVPAFTFVATPHAVQWEGLKPVFADVDPVTHTVDAEHVESLINENTSAILGVHLWGTPCNTQRLAEVAQRHQVSLFYDAAHAFGCSNGGKMIGNFGNCEVFSFHATKFFNTFEGGAIATNDDALAHKIRLMQNFGFAAMDQVVHLGTNAKMPEVCAAMGLSVFANIDDILQCNRRNYQTYARLLNGVPGLNLMSYNSQQQTNYQYIVTEVDEADFGLSRDALMYHLHGAGIRARRYFFPGCHRMQPYLSRRNESPGAPESLPQTERLCDRVLCLPTGNCVDESDIHRVCKTIQSVRDRRGLSNLHAPRRVAG</sequence>
<dbReference type="SUPFAM" id="SSF53383">
    <property type="entry name" value="PLP-dependent transferases"/>
    <property type="match status" value="1"/>
</dbReference>
<dbReference type="PANTHER" id="PTHR30244">
    <property type="entry name" value="TRANSAMINASE"/>
    <property type="match status" value="1"/>
</dbReference>
<dbReference type="InterPro" id="IPR000653">
    <property type="entry name" value="DegT/StrS_aminotransferase"/>
</dbReference>
<dbReference type="GO" id="GO:0030170">
    <property type="term" value="F:pyridoxal phosphate binding"/>
    <property type="evidence" value="ECO:0007669"/>
    <property type="project" value="TreeGrafter"/>
</dbReference>
<evidence type="ECO:0000256" key="3">
    <source>
        <dbReference type="PIRSR" id="PIRSR000390-1"/>
    </source>
</evidence>
<dbReference type="Gene3D" id="3.90.1150.10">
    <property type="entry name" value="Aspartate Aminotransferase, domain 1"/>
    <property type="match status" value="1"/>
</dbReference>
<organism evidence="7 8">
    <name type="scientific">Stieleria marina</name>
    <dbReference type="NCBI Taxonomy" id="1930275"/>
    <lineage>
        <taxon>Bacteria</taxon>
        <taxon>Pseudomonadati</taxon>
        <taxon>Planctomycetota</taxon>
        <taxon>Planctomycetia</taxon>
        <taxon>Pirellulales</taxon>
        <taxon>Pirellulaceae</taxon>
        <taxon>Stieleria</taxon>
    </lineage>
</organism>
<evidence type="ECO:0000256" key="6">
    <source>
        <dbReference type="SAM" id="MobiDB-lite"/>
    </source>
</evidence>
<keyword evidence="8" id="KW-1185">Reference proteome</keyword>
<feature type="modified residue" description="N6-(pyridoxal phosphate)lysine" evidence="4">
    <location>
        <position position="211"/>
    </location>
</feature>
<dbReference type="PANTHER" id="PTHR30244:SF9">
    <property type="entry name" value="PROTEIN RV3402C"/>
    <property type="match status" value="1"/>
</dbReference>
<dbReference type="GO" id="GO:0000271">
    <property type="term" value="P:polysaccharide biosynthetic process"/>
    <property type="evidence" value="ECO:0007669"/>
    <property type="project" value="TreeGrafter"/>
</dbReference>
<dbReference type="CDD" id="cd00616">
    <property type="entry name" value="AHBA_syn"/>
    <property type="match status" value="1"/>
</dbReference>
<name>A0A517P2F2_9BACT</name>
<accession>A0A517P2F2</accession>
<protein>
    <submittedName>
        <fullName evidence="7">dTDP-4-amino-4,6-dideoxy-D-glucose transaminase</fullName>
        <ecNumber evidence="7">2.6.1.33</ecNumber>
    </submittedName>
</protein>
<dbReference type="InterPro" id="IPR015424">
    <property type="entry name" value="PyrdxlP-dep_Trfase"/>
</dbReference>
<evidence type="ECO:0000313" key="7">
    <source>
        <dbReference type="EMBL" id="QDT13559.1"/>
    </source>
</evidence>
<dbReference type="EMBL" id="CP036526">
    <property type="protein sequence ID" value="QDT13559.1"/>
    <property type="molecule type" value="Genomic_DNA"/>
</dbReference>
<comment type="similarity">
    <text evidence="2 5">Belongs to the DegT/DnrJ/EryC1 family.</text>
</comment>
<evidence type="ECO:0000256" key="4">
    <source>
        <dbReference type="PIRSR" id="PIRSR000390-2"/>
    </source>
</evidence>
<gene>
    <name evidence="7" type="primary">vioA_2</name>
    <name evidence="7" type="ORF">K239x_55790</name>
</gene>
<keyword evidence="7" id="KW-0032">Aminotransferase</keyword>
<feature type="compositionally biased region" description="Basic and acidic residues" evidence="6">
    <location>
        <begin position="10"/>
        <end position="28"/>
    </location>
</feature>
<evidence type="ECO:0000256" key="2">
    <source>
        <dbReference type="ARBA" id="ARBA00037999"/>
    </source>
</evidence>
<feature type="active site" description="Proton acceptor" evidence="3">
    <location>
        <position position="211"/>
    </location>
</feature>
<dbReference type="EC" id="2.6.1.33" evidence="7"/>
<evidence type="ECO:0000313" key="8">
    <source>
        <dbReference type="Proteomes" id="UP000319817"/>
    </source>
</evidence>
<feature type="region of interest" description="Disordered" evidence="6">
    <location>
        <begin position="1"/>
        <end position="33"/>
    </location>
</feature>
<keyword evidence="7" id="KW-0808">Transferase</keyword>
<dbReference type="GO" id="GO:0019179">
    <property type="term" value="F:dTDP-4-amino-4,6-dideoxy-D-glucose transaminase activity"/>
    <property type="evidence" value="ECO:0007669"/>
    <property type="project" value="UniProtKB-EC"/>
</dbReference>
<keyword evidence="1 4" id="KW-0663">Pyridoxal phosphate</keyword>
<reference evidence="7 8" key="1">
    <citation type="submission" date="2019-02" db="EMBL/GenBank/DDBJ databases">
        <title>Deep-cultivation of Planctomycetes and their phenomic and genomic characterization uncovers novel biology.</title>
        <authorList>
            <person name="Wiegand S."/>
            <person name="Jogler M."/>
            <person name="Boedeker C."/>
            <person name="Pinto D."/>
            <person name="Vollmers J."/>
            <person name="Rivas-Marin E."/>
            <person name="Kohn T."/>
            <person name="Peeters S.H."/>
            <person name="Heuer A."/>
            <person name="Rast P."/>
            <person name="Oberbeckmann S."/>
            <person name="Bunk B."/>
            <person name="Jeske O."/>
            <person name="Meyerdierks A."/>
            <person name="Storesund J.E."/>
            <person name="Kallscheuer N."/>
            <person name="Luecker S."/>
            <person name="Lage O.M."/>
            <person name="Pohl T."/>
            <person name="Merkel B.J."/>
            <person name="Hornburger P."/>
            <person name="Mueller R.-W."/>
            <person name="Bruemmer F."/>
            <person name="Labrenz M."/>
            <person name="Spormann A.M."/>
            <person name="Op den Camp H."/>
            <person name="Overmann J."/>
            <person name="Amann R."/>
            <person name="Jetten M.S.M."/>
            <person name="Mascher T."/>
            <person name="Medema M.H."/>
            <person name="Devos D.P."/>
            <person name="Kaster A.-K."/>
            <person name="Ovreas L."/>
            <person name="Rohde M."/>
            <person name="Galperin M.Y."/>
            <person name="Jogler C."/>
        </authorList>
    </citation>
    <scope>NUCLEOTIDE SEQUENCE [LARGE SCALE GENOMIC DNA]</scope>
    <source>
        <strain evidence="7 8">K23_9</strain>
    </source>
</reference>
<evidence type="ECO:0000256" key="1">
    <source>
        <dbReference type="ARBA" id="ARBA00022898"/>
    </source>
</evidence>